<protein>
    <submittedName>
        <fullName evidence="1">Uncharacterized protein</fullName>
    </submittedName>
</protein>
<organism evidence="1 2">
    <name type="scientific">Rhodovulum sulfidophilum</name>
    <name type="common">Rhodobacter sulfidophilus</name>
    <dbReference type="NCBI Taxonomy" id="35806"/>
    <lineage>
        <taxon>Bacteria</taxon>
        <taxon>Pseudomonadati</taxon>
        <taxon>Pseudomonadota</taxon>
        <taxon>Alphaproteobacteria</taxon>
        <taxon>Rhodobacterales</taxon>
        <taxon>Paracoccaceae</taxon>
        <taxon>Rhodovulum</taxon>
    </lineage>
</organism>
<gene>
    <name evidence="1" type="ORF">NHU_01138</name>
</gene>
<reference evidence="1 2" key="1">
    <citation type="submission" date="2015-02" db="EMBL/GenBank/DDBJ databases">
        <title>Genome sequene of Rhodovulum sulfidophilum DSM 2351.</title>
        <authorList>
            <person name="Nagao N."/>
        </authorList>
    </citation>
    <scope>NUCLEOTIDE SEQUENCE [LARGE SCALE GENOMIC DNA]</scope>
    <source>
        <strain evidence="1 2">DSM 2351</strain>
    </source>
</reference>
<dbReference type="EMBL" id="AP014800">
    <property type="protein sequence ID" value="BAQ68302.1"/>
    <property type="molecule type" value="Genomic_DNA"/>
</dbReference>
<proteinExistence type="predicted"/>
<dbReference type="PATRIC" id="fig|35806.4.peg.1170"/>
<evidence type="ECO:0000313" key="1">
    <source>
        <dbReference type="EMBL" id="BAQ68302.1"/>
    </source>
</evidence>
<dbReference type="AlphaFoldDB" id="A0A0D6AZM7"/>
<sequence>MFLHFETQKDATACAAARPGPLQSLAGVINRDCGDPAVGGLFAGNLPEEDRMLHPESERPGAGAQDRLEAARMRLFVEPGMLLASLGIDGPVCRGTERQVWVGAFDIAFGGGSVMCAADGRRAE</sequence>
<accession>A0A0D6AZM7</accession>
<name>A0A0D6AZM7_RHOSU</name>
<dbReference type="KEGG" id="rsu:NHU_01138"/>
<evidence type="ECO:0000313" key="2">
    <source>
        <dbReference type="Proteomes" id="UP000064912"/>
    </source>
</evidence>
<dbReference type="Proteomes" id="UP000064912">
    <property type="component" value="Chromosome"/>
</dbReference>